<feature type="region of interest" description="Disordered" evidence="5">
    <location>
        <begin position="191"/>
        <end position="210"/>
    </location>
</feature>
<evidence type="ECO:0000256" key="4">
    <source>
        <dbReference type="ARBA" id="ARBA00022833"/>
    </source>
</evidence>
<keyword evidence="3" id="KW-0378">Hydrolase</keyword>
<evidence type="ECO:0000256" key="3">
    <source>
        <dbReference type="ARBA" id="ARBA00022801"/>
    </source>
</evidence>
<dbReference type="AlphaFoldDB" id="A0A1M4SSL9"/>
<dbReference type="EMBL" id="FQVB01000003">
    <property type="protein sequence ID" value="SHE35171.1"/>
    <property type="molecule type" value="Genomic_DNA"/>
</dbReference>
<dbReference type="OrthoDB" id="9802991at2"/>
<reference evidence="8" key="1">
    <citation type="submission" date="2016-11" db="EMBL/GenBank/DDBJ databases">
        <authorList>
            <person name="Varghese N."/>
            <person name="Submissions S."/>
        </authorList>
    </citation>
    <scope>NUCLEOTIDE SEQUENCE [LARGE SCALE GENOMIC DNA]</scope>
    <source>
        <strain evidence="8">DSM 9756</strain>
    </source>
</reference>
<accession>A0A1M4SSL9</accession>
<evidence type="ECO:0000259" key="6">
    <source>
        <dbReference type="SMART" id="SM00849"/>
    </source>
</evidence>
<evidence type="ECO:0000256" key="5">
    <source>
        <dbReference type="SAM" id="MobiDB-lite"/>
    </source>
</evidence>
<organism evidence="7 8">
    <name type="scientific">Desulfacinum infernum DSM 9756</name>
    <dbReference type="NCBI Taxonomy" id="1121391"/>
    <lineage>
        <taxon>Bacteria</taxon>
        <taxon>Pseudomonadati</taxon>
        <taxon>Thermodesulfobacteriota</taxon>
        <taxon>Syntrophobacteria</taxon>
        <taxon>Syntrophobacterales</taxon>
        <taxon>Syntrophobacteraceae</taxon>
        <taxon>Desulfacinum</taxon>
    </lineage>
</organism>
<name>A0A1M4SSL9_9BACT</name>
<sequence>MILEHYVVGMLQTNCYLVADEETRQAVVIDPGGDAERIAGRIRQLGLDLVGILNTHGHFDHVMDAWTLKEELGGLIFLHPKDEPLLSDHKVGLGALFASLAKSPRGKVDEWLEEGEELTFGSIRMTVLETPGHTPGHVAFHLPDAGVLFVGDTLFAGSIGRTDFPGGSYNQLIRSVEEKIFTLDGKTKVFPGHGPQTTVERERRTNPFFN</sequence>
<gene>
    <name evidence="7" type="ORF">SAMN02745206_00174</name>
</gene>
<keyword evidence="4" id="KW-0862">Zinc</keyword>
<dbReference type="SUPFAM" id="SSF56281">
    <property type="entry name" value="Metallo-hydrolase/oxidoreductase"/>
    <property type="match status" value="1"/>
</dbReference>
<comment type="cofactor">
    <cofactor evidence="1">
        <name>Zn(2+)</name>
        <dbReference type="ChEBI" id="CHEBI:29105"/>
    </cofactor>
</comment>
<protein>
    <submittedName>
        <fullName evidence="7">Glyoxylase, beta-lactamase superfamily II</fullName>
    </submittedName>
</protein>
<keyword evidence="2" id="KW-0479">Metal-binding</keyword>
<dbReference type="GO" id="GO:0016787">
    <property type="term" value="F:hydrolase activity"/>
    <property type="evidence" value="ECO:0007669"/>
    <property type="project" value="UniProtKB-KW"/>
</dbReference>
<dbReference type="GO" id="GO:0046872">
    <property type="term" value="F:metal ion binding"/>
    <property type="evidence" value="ECO:0007669"/>
    <property type="project" value="UniProtKB-KW"/>
</dbReference>
<dbReference type="RefSeq" id="WP_073036038.1">
    <property type="nucleotide sequence ID" value="NZ_FQVB01000003.1"/>
</dbReference>
<dbReference type="SMART" id="SM00849">
    <property type="entry name" value="Lactamase_B"/>
    <property type="match status" value="1"/>
</dbReference>
<dbReference type="InterPro" id="IPR001279">
    <property type="entry name" value="Metallo-B-lactamas"/>
</dbReference>
<evidence type="ECO:0000256" key="2">
    <source>
        <dbReference type="ARBA" id="ARBA00022723"/>
    </source>
</evidence>
<feature type="domain" description="Metallo-beta-lactamase" evidence="6">
    <location>
        <begin position="12"/>
        <end position="193"/>
    </location>
</feature>
<dbReference type="Pfam" id="PF00753">
    <property type="entry name" value="Lactamase_B"/>
    <property type="match status" value="1"/>
</dbReference>
<evidence type="ECO:0000313" key="7">
    <source>
        <dbReference type="EMBL" id="SHE35171.1"/>
    </source>
</evidence>
<keyword evidence="8" id="KW-1185">Reference proteome</keyword>
<dbReference type="Gene3D" id="3.60.15.10">
    <property type="entry name" value="Ribonuclease Z/Hydroxyacylglutathione hydrolase-like"/>
    <property type="match status" value="1"/>
</dbReference>
<evidence type="ECO:0000313" key="8">
    <source>
        <dbReference type="Proteomes" id="UP000184076"/>
    </source>
</evidence>
<dbReference type="InterPro" id="IPR036866">
    <property type="entry name" value="RibonucZ/Hydroxyglut_hydro"/>
</dbReference>
<proteinExistence type="predicted"/>
<dbReference type="Proteomes" id="UP000184076">
    <property type="component" value="Unassembled WGS sequence"/>
</dbReference>
<dbReference type="PANTHER" id="PTHR46233">
    <property type="entry name" value="HYDROXYACYLGLUTATHIONE HYDROLASE GLOC"/>
    <property type="match status" value="1"/>
</dbReference>
<dbReference type="InterPro" id="IPR051453">
    <property type="entry name" value="MBL_Glyoxalase_II"/>
</dbReference>
<dbReference type="STRING" id="1121391.SAMN02745206_00174"/>
<dbReference type="CDD" id="cd06262">
    <property type="entry name" value="metallo-hydrolase-like_MBL-fold"/>
    <property type="match status" value="1"/>
</dbReference>
<feature type="compositionally biased region" description="Basic and acidic residues" evidence="5">
    <location>
        <begin position="199"/>
        <end position="210"/>
    </location>
</feature>
<evidence type="ECO:0000256" key="1">
    <source>
        <dbReference type="ARBA" id="ARBA00001947"/>
    </source>
</evidence>
<dbReference type="PANTHER" id="PTHR46233:SF3">
    <property type="entry name" value="HYDROXYACYLGLUTATHIONE HYDROLASE GLOC"/>
    <property type="match status" value="1"/>
</dbReference>